<dbReference type="PANTHER" id="PTHR31283:SF5">
    <property type="entry name" value="EKC_KEOPS COMPLEX SUBUNIT LAGE3"/>
    <property type="match status" value="1"/>
</dbReference>
<comment type="similarity">
    <text evidence="1">Belongs to the CTAG/PCC1 family.</text>
</comment>
<protein>
    <recommendedName>
        <fullName evidence="5">Pcc1-domain-containing protein</fullName>
    </recommendedName>
</protein>
<evidence type="ECO:0000256" key="2">
    <source>
        <dbReference type="SAM" id="MobiDB-lite"/>
    </source>
</evidence>
<dbReference type="AlphaFoldDB" id="M2NJL9"/>
<evidence type="ECO:0008006" key="5">
    <source>
        <dbReference type="Google" id="ProtNLM"/>
    </source>
</evidence>
<dbReference type="Proteomes" id="UP000011761">
    <property type="component" value="Unassembled WGS sequence"/>
</dbReference>
<dbReference type="Gene3D" id="3.30.310.50">
    <property type="entry name" value="Alpha-D-phosphohexomutase, C-terminal domain"/>
    <property type="match status" value="1"/>
</dbReference>
<dbReference type="HOGENOM" id="CLU_113770_3_1_1"/>
<dbReference type="RefSeq" id="XP_007674243.1">
    <property type="nucleotide sequence ID" value="XM_007676053.1"/>
</dbReference>
<evidence type="ECO:0000313" key="3">
    <source>
        <dbReference type="EMBL" id="EMC99340.1"/>
    </source>
</evidence>
<name>M2NJL9_BAUPA</name>
<dbReference type="KEGG" id="bcom:BAUCODRAFT_146301"/>
<dbReference type="GO" id="GO:0070525">
    <property type="term" value="P:tRNA threonylcarbamoyladenosine metabolic process"/>
    <property type="evidence" value="ECO:0007669"/>
    <property type="project" value="TreeGrafter"/>
</dbReference>
<evidence type="ECO:0000313" key="4">
    <source>
        <dbReference type="Proteomes" id="UP000011761"/>
    </source>
</evidence>
<gene>
    <name evidence="3" type="ORF">BAUCODRAFT_146301</name>
</gene>
<dbReference type="Pfam" id="PF09341">
    <property type="entry name" value="Pcc1"/>
    <property type="match status" value="1"/>
</dbReference>
<dbReference type="OrthoDB" id="10025739at2759"/>
<dbReference type="EMBL" id="KB445552">
    <property type="protein sequence ID" value="EMC99340.1"/>
    <property type="molecule type" value="Genomic_DNA"/>
</dbReference>
<dbReference type="GeneID" id="19108678"/>
<keyword evidence="4" id="KW-1185">Reference proteome</keyword>
<dbReference type="PANTHER" id="PTHR31283">
    <property type="entry name" value="EKC/KEOPS COMPLEX SUBUNIT PCC1 FAMILY MEMBER"/>
    <property type="match status" value="1"/>
</dbReference>
<dbReference type="GO" id="GO:0000408">
    <property type="term" value="C:EKC/KEOPS complex"/>
    <property type="evidence" value="ECO:0007669"/>
    <property type="project" value="TreeGrafter"/>
</dbReference>
<feature type="compositionally biased region" description="Polar residues" evidence="2">
    <location>
        <begin position="78"/>
        <end position="89"/>
    </location>
</feature>
<sequence>MATIDPDFPCSLVIHIPFPTRRLAEAALRSLAVDEELSPLVKRSFSLTTVNQDSAADAIKDLTISSSSGSSDSKQLDAATTSKSANSGTFGDFTDDESRRVLRVDYKASTNRMLRVAVNGFFESLGVIIQVMEELDTDVLHEKGLESLEGAQGIEQGMTGVAVAGV</sequence>
<reference evidence="3 4" key="1">
    <citation type="journal article" date="2012" name="PLoS Pathog.">
        <title>Diverse lifestyles and strategies of plant pathogenesis encoded in the genomes of eighteen Dothideomycetes fungi.</title>
        <authorList>
            <person name="Ohm R.A."/>
            <person name="Feau N."/>
            <person name="Henrissat B."/>
            <person name="Schoch C.L."/>
            <person name="Horwitz B.A."/>
            <person name="Barry K.W."/>
            <person name="Condon B.J."/>
            <person name="Copeland A.C."/>
            <person name="Dhillon B."/>
            <person name="Glaser F."/>
            <person name="Hesse C.N."/>
            <person name="Kosti I."/>
            <person name="LaButti K."/>
            <person name="Lindquist E.A."/>
            <person name="Lucas S."/>
            <person name="Salamov A.A."/>
            <person name="Bradshaw R.E."/>
            <person name="Ciuffetti L."/>
            <person name="Hamelin R.C."/>
            <person name="Kema G.H.J."/>
            <person name="Lawrence C."/>
            <person name="Scott J.A."/>
            <person name="Spatafora J.W."/>
            <person name="Turgeon B.G."/>
            <person name="de Wit P.J.G.M."/>
            <person name="Zhong S."/>
            <person name="Goodwin S.B."/>
            <person name="Grigoriev I.V."/>
        </authorList>
    </citation>
    <scope>NUCLEOTIDE SEQUENCE [LARGE SCALE GENOMIC DNA]</scope>
    <source>
        <strain evidence="3 4">UAMH 10762</strain>
    </source>
</reference>
<dbReference type="InterPro" id="IPR015419">
    <property type="entry name" value="CTAG/Pcc1"/>
</dbReference>
<proteinExistence type="inferred from homology"/>
<feature type="region of interest" description="Disordered" evidence="2">
    <location>
        <begin position="65"/>
        <end position="90"/>
    </location>
</feature>
<dbReference type="eggNOG" id="ENOG502SBSA">
    <property type="taxonomic scope" value="Eukaryota"/>
</dbReference>
<dbReference type="OMA" id="VQYRATT"/>
<organism evidence="3 4">
    <name type="scientific">Baudoinia panamericana (strain UAMH 10762)</name>
    <name type="common">Angels' share fungus</name>
    <name type="synonym">Baudoinia compniacensis (strain UAMH 10762)</name>
    <dbReference type="NCBI Taxonomy" id="717646"/>
    <lineage>
        <taxon>Eukaryota</taxon>
        <taxon>Fungi</taxon>
        <taxon>Dikarya</taxon>
        <taxon>Ascomycota</taxon>
        <taxon>Pezizomycotina</taxon>
        <taxon>Dothideomycetes</taxon>
        <taxon>Dothideomycetidae</taxon>
        <taxon>Mycosphaerellales</taxon>
        <taxon>Teratosphaeriaceae</taxon>
        <taxon>Baudoinia</taxon>
    </lineage>
</organism>
<evidence type="ECO:0000256" key="1">
    <source>
        <dbReference type="ARBA" id="ARBA00007073"/>
    </source>
</evidence>
<accession>M2NJL9</accession>